<organism evidence="7 8">
    <name type="scientific">Blepharisma stoltei</name>
    <dbReference type="NCBI Taxonomy" id="1481888"/>
    <lineage>
        <taxon>Eukaryota</taxon>
        <taxon>Sar</taxon>
        <taxon>Alveolata</taxon>
        <taxon>Ciliophora</taxon>
        <taxon>Postciliodesmatophora</taxon>
        <taxon>Heterotrichea</taxon>
        <taxon>Heterotrichida</taxon>
        <taxon>Blepharismidae</taxon>
        <taxon>Blepharisma</taxon>
    </lineage>
</organism>
<accession>A0AAU9JLG9</accession>
<dbReference type="PROSITE" id="PS00028">
    <property type="entry name" value="ZINC_FINGER_C2H2_1"/>
    <property type="match status" value="1"/>
</dbReference>
<dbReference type="PANTHER" id="PTHR24409:SF295">
    <property type="entry name" value="AZ2-RELATED"/>
    <property type="match status" value="1"/>
</dbReference>
<dbReference type="InterPro" id="IPR013087">
    <property type="entry name" value="Znf_C2H2_type"/>
</dbReference>
<evidence type="ECO:0000256" key="5">
    <source>
        <dbReference type="PROSITE-ProRule" id="PRU00042"/>
    </source>
</evidence>
<dbReference type="SMART" id="SM00355">
    <property type="entry name" value="ZnF_C2H2"/>
    <property type="match status" value="4"/>
</dbReference>
<dbReference type="Proteomes" id="UP001162131">
    <property type="component" value="Unassembled WGS sequence"/>
</dbReference>
<dbReference type="Pfam" id="PF00096">
    <property type="entry name" value="zf-C2H2"/>
    <property type="match status" value="2"/>
</dbReference>
<dbReference type="GO" id="GO:0008270">
    <property type="term" value="F:zinc ion binding"/>
    <property type="evidence" value="ECO:0007669"/>
    <property type="project" value="UniProtKB-KW"/>
</dbReference>
<dbReference type="InterPro" id="IPR036236">
    <property type="entry name" value="Znf_C2H2_sf"/>
</dbReference>
<dbReference type="PANTHER" id="PTHR24409">
    <property type="entry name" value="ZINC FINGER PROTEIN 142"/>
    <property type="match status" value="1"/>
</dbReference>
<dbReference type="Gene3D" id="3.30.160.60">
    <property type="entry name" value="Classic Zinc Finger"/>
    <property type="match status" value="1"/>
</dbReference>
<dbReference type="AlphaFoldDB" id="A0AAU9JLG9"/>
<dbReference type="EMBL" id="CAJZBQ010000044">
    <property type="protein sequence ID" value="CAG9327745.1"/>
    <property type="molecule type" value="Genomic_DNA"/>
</dbReference>
<keyword evidence="4" id="KW-0862">Zinc</keyword>
<evidence type="ECO:0000256" key="2">
    <source>
        <dbReference type="ARBA" id="ARBA00022737"/>
    </source>
</evidence>
<name>A0AAU9JLG9_9CILI</name>
<evidence type="ECO:0000256" key="4">
    <source>
        <dbReference type="ARBA" id="ARBA00022833"/>
    </source>
</evidence>
<dbReference type="GO" id="GO:0000977">
    <property type="term" value="F:RNA polymerase II transcription regulatory region sequence-specific DNA binding"/>
    <property type="evidence" value="ECO:0007669"/>
    <property type="project" value="TreeGrafter"/>
</dbReference>
<proteinExistence type="predicted"/>
<evidence type="ECO:0000256" key="3">
    <source>
        <dbReference type="ARBA" id="ARBA00022771"/>
    </source>
</evidence>
<dbReference type="GO" id="GO:0005634">
    <property type="term" value="C:nucleus"/>
    <property type="evidence" value="ECO:0007669"/>
    <property type="project" value="TreeGrafter"/>
</dbReference>
<dbReference type="GO" id="GO:0000981">
    <property type="term" value="F:DNA-binding transcription factor activity, RNA polymerase II-specific"/>
    <property type="evidence" value="ECO:0007669"/>
    <property type="project" value="TreeGrafter"/>
</dbReference>
<protein>
    <recommendedName>
        <fullName evidence="6">C2H2-type domain-containing protein</fullName>
    </recommendedName>
</protein>
<dbReference type="SUPFAM" id="SSF57667">
    <property type="entry name" value="beta-beta-alpha zinc fingers"/>
    <property type="match status" value="1"/>
</dbReference>
<dbReference type="PROSITE" id="PS50157">
    <property type="entry name" value="ZINC_FINGER_C2H2_2"/>
    <property type="match status" value="1"/>
</dbReference>
<keyword evidence="8" id="KW-1185">Reference proteome</keyword>
<keyword evidence="3 5" id="KW-0863">Zinc-finger</keyword>
<sequence>MDFDSTTTLNASHSLSLQETDVKALPIVLSDQCCLKTNICKLCKQIFKSPKDLREHLVQEFKLDNETIGLLDIELGVDDYSDLHLDYSPIVDSPSLENPVFSGISCPKCLKSCKSQKGLQQHMGRAHINRKKKVKCEKCGKAFKHKHALRFHERQVHEKSTRVVCKYCGVSKYNKYTLASHIDQVHLKDAEFEKNIHM</sequence>
<evidence type="ECO:0000313" key="7">
    <source>
        <dbReference type="EMBL" id="CAG9327745.1"/>
    </source>
</evidence>
<evidence type="ECO:0000256" key="1">
    <source>
        <dbReference type="ARBA" id="ARBA00022723"/>
    </source>
</evidence>
<dbReference type="Pfam" id="PF12874">
    <property type="entry name" value="zf-met"/>
    <property type="match status" value="1"/>
</dbReference>
<feature type="domain" description="C2H2-type" evidence="6">
    <location>
        <begin position="134"/>
        <end position="162"/>
    </location>
</feature>
<gene>
    <name evidence="7" type="ORF">BSTOLATCC_MIC44373</name>
</gene>
<keyword evidence="2" id="KW-0677">Repeat</keyword>
<evidence type="ECO:0000259" key="6">
    <source>
        <dbReference type="PROSITE" id="PS50157"/>
    </source>
</evidence>
<comment type="caution">
    <text evidence="7">The sequence shown here is derived from an EMBL/GenBank/DDBJ whole genome shotgun (WGS) entry which is preliminary data.</text>
</comment>
<reference evidence="7" key="1">
    <citation type="submission" date="2021-09" db="EMBL/GenBank/DDBJ databases">
        <authorList>
            <consortium name="AG Swart"/>
            <person name="Singh M."/>
            <person name="Singh A."/>
            <person name="Seah K."/>
            <person name="Emmerich C."/>
        </authorList>
    </citation>
    <scope>NUCLEOTIDE SEQUENCE</scope>
    <source>
        <strain evidence="7">ATCC30299</strain>
    </source>
</reference>
<evidence type="ECO:0000313" key="8">
    <source>
        <dbReference type="Proteomes" id="UP001162131"/>
    </source>
</evidence>
<keyword evidence="1" id="KW-0479">Metal-binding</keyword>